<keyword evidence="3" id="KW-1185">Reference proteome</keyword>
<evidence type="ECO:0000313" key="3">
    <source>
        <dbReference type="Proteomes" id="UP000008810"/>
    </source>
</evidence>
<sequence>MEWPAGRQPEPAPGGDSGLDRVGFVIRRLSSAAPGDDLASECLVQDCTRFCFRFLLFYPCVWEKCSDARISVNHIMFRHFLVICLVLGLLCNAA</sequence>
<reference evidence="1" key="2">
    <citation type="submission" date="2017-06" db="EMBL/GenBank/DDBJ databases">
        <title>WGS assembly of Brachypodium distachyon.</title>
        <authorList>
            <consortium name="The International Brachypodium Initiative"/>
            <person name="Lucas S."/>
            <person name="Harmon-Smith M."/>
            <person name="Lail K."/>
            <person name="Tice H."/>
            <person name="Grimwood J."/>
            <person name="Bruce D."/>
            <person name="Barry K."/>
            <person name="Shu S."/>
            <person name="Lindquist E."/>
            <person name="Wang M."/>
            <person name="Pitluck S."/>
            <person name="Vogel J.P."/>
            <person name="Garvin D.F."/>
            <person name="Mockler T.C."/>
            <person name="Schmutz J."/>
            <person name="Rokhsar D."/>
            <person name="Bevan M.W."/>
        </authorList>
    </citation>
    <scope>NUCLEOTIDE SEQUENCE</scope>
    <source>
        <strain evidence="1">Bd21</strain>
    </source>
</reference>
<organism evidence="1">
    <name type="scientific">Brachypodium distachyon</name>
    <name type="common">Purple false brome</name>
    <name type="synonym">Trachynia distachya</name>
    <dbReference type="NCBI Taxonomy" id="15368"/>
    <lineage>
        <taxon>Eukaryota</taxon>
        <taxon>Viridiplantae</taxon>
        <taxon>Streptophyta</taxon>
        <taxon>Embryophyta</taxon>
        <taxon>Tracheophyta</taxon>
        <taxon>Spermatophyta</taxon>
        <taxon>Magnoliopsida</taxon>
        <taxon>Liliopsida</taxon>
        <taxon>Poales</taxon>
        <taxon>Poaceae</taxon>
        <taxon>BOP clade</taxon>
        <taxon>Pooideae</taxon>
        <taxon>Stipodae</taxon>
        <taxon>Brachypodieae</taxon>
        <taxon>Brachypodium</taxon>
    </lineage>
</organism>
<protein>
    <submittedName>
        <fullName evidence="1 2">Uncharacterized protein</fullName>
    </submittedName>
</protein>
<evidence type="ECO:0000313" key="1">
    <source>
        <dbReference type="EMBL" id="PNT65889.1"/>
    </source>
</evidence>
<dbReference type="Proteomes" id="UP000008810">
    <property type="component" value="Chromosome 3"/>
</dbReference>
<dbReference type="EnsemblPlants" id="PNT65889">
    <property type="protein sequence ID" value="PNT65889"/>
    <property type="gene ID" value="BRADI_3g04015v3"/>
</dbReference>
<proteinExistence type="predicted"/>
<reference evidence="1 2" key="1">
    <citation type="journal article" date="2010" name="Nature">
        <title>Genome sequencing and analysis of the model grass Brachypodium distachyon.</title>
        <authorList>
            <consortium name="International Brachypodium Initiative"/>
        </authorList>
    </citation>
    <scope>NUCLEOTIDE SEQUENCE [LARGE SCALE GENOMIC DNA]</scope>
    <source>
        <strain evidence="1 2">Bd21</strain>
    </source>
</reference>
<name>A0A2K2CV35_BRADI</name>
<reference evidence="2" key="3">
    <citation type="submission" date="2018-08" db="UniProtKB">
        <authorList>
            <consortium name="EnsemblPlants"/>
        </authorList>
    </citation>
    <scope>IDENTIFICATION</scope>
    <source>
        <strain evidence="2">cv. Bd21</strain>
    </source>
</reference>
<evidence type="ECO:0000313" key="2">
    <source>
        <dbReference type="EnsemblPlants" id="PNT65889"/>
    </source>
</evidence>
<dbReference type="Gramene" id="PNT65889">
    <property type="protein sequence ID" value="PNT65889"/>
    <property type="gene ID" value="BRADI_3g04015v3"/>
</dbReference>
<dbReference type="InParanoid" id="A0A2K2CV35"/>
<gene>
    <name evidence="1" type="ORF">BRADI_3g04015v3</name>
</gene>
<dbReference type="AlphaFoldDB" id="A0A2K2CV35"/>
<accession>A0A2K2CV35</accession>
<dbReference type="EMBL" id="CM000882">
    <property type="protein sequence ID" value="PNT65889.1"/>
    <property type="molecule type" value="Genomic_DNA"/>
</dbReference>